<organism evidence="12">
    <name type="scientific">Zea mays</name>
    <name type="common">Maize</name>
    <dbReference type="NCBI Taxonomy" id="4577"/>
    <lineage>
        <taxon>Eukaryota</taxon>
        <taxon>Viridiplantae</taxon>
        <taxon>Streptophyta</taxon>
        <taxon>Embryophyta</taxon>
        <taxon>Tracheophyta</taxon>
        <taxon>Spermatophyta</taxon>
        <taxon>Magnoliopsida</taxon>
        <taxon>Liliopsida</taxon>
        <taxon>Poales</taxon>
        <taxon>Poaceae</taxon>
        <taxon>PACMAD clade</taxon>
        <taxon>Panicoideae</taxon>
        <taxon>Andropogonodae</taxon>
        <taxon>Andropogoneae</taxon>
        <taxon>Tripsacinae</taxon>
        <taxon>Zea</taxon>
    </lineage>
</organism>
<dbReference type="InterPro" id="IPR012337">
    <property type="entry name" value="RNaseH-like_sf"/>
</dbReference>
<dbReference type="SUPFAM" id="SSF53098">
    <property type="entry name" value="Ribonuclease H-like"/>
    <property type="match status" value="1"/>
</dbReference>
<dbReference type="InterPro" id="IPR036397">
    <property type="entry name" value="RNaseH_sf"/>
</dbReference>
<protein>
    <recommendedName>
        <fullName evidence="8">3'-5' exonuclease</fullName>
    </recommendedName>
    <alternativeName>
        <fullName evidence="9">Werner Syndrome-like exonuclease</fullName>
    </alternativeName>
</protein>
<dbReference type="PANTHER" id="PTHR13620:SF109">
    <property type="entry name" value="3'-5' EXONUCLEASE"/>
    <property type="match status" value="1"/>
</dbReference>
<evidence type="ECO:0000256" key="1">
    <source>
        <dbReference type="ARBA" id="ARBA00004123"/>
    </source>
</evidence>
<evidence type="ECO:0000256" key="10">
    <source>
        <dbReference type="SAM" id="MobiDB-lite"/>
    </source>
</evidence>
<dbReference type="InterPro" id="IPR002562">
    <property type="entry name" value="3'-5'_exonuclease_dom"/>
</dbReference>
<proteinExistence type="predicted"/>
<feature type="region of interest" description="Disordered" evidence="10">
    <location>
        <begin position="50"/>
        <end position="95"/>
    </location>
</feature>
<evidence type="ECO:0000256" key="9">
    <source>
        <dbReference type="ARBA" id="ARBA00042761"/>
    </source>
</evidence>
<dbReference type="ExpressionAtlas" id="A0A1D6EFN0">
    <property type="expression patterns" value="baseline and differential"/>
</dbReference>
<evidence type="ECO:0000256" key="3">
    <source>
        <dbReference type="ARBA" id="ARBA00022723"/>
    </source>
</evidence>
<dbReference type="Gene3D" id="3.30.420.10">
    <property type="entry name" value="Ribonuclease H-like superfamily/Ribonuclease H"/>
    <property type="match status" value="2"/>
</dbReference>
<dbReference type="EMBL" id="CM007648">
    <property type="protein sequence ID" value="ONM18990.1"/>
    <property type="molecule type" value="Genomic_DNA"/>
</dbReference>
<dbReference type="Pfam" id="PF01612">
    <property type="entry name" value="DNA_pol_A_exo1"/>
    <property type="match status" value="1"/>
</dbReference>
<name>A0A1D6EFN0_MAIZE</name>
<gene>
    <name evidence="12" type="ORF">ZEAMMB73_Zm00001d004468</name>
</gene>
<dbReference type="GO" id="GO:0006139">
    <property type="term" value="P:nucleobase-containing compound metabolic process"/>
    <property type="evidence" value="ECO:0007669"/>
    <property type="project" value="InterPro"/>
</dbReference>
<dbReference type="GO" id="GO:0003676">
    <property type="term" value="F:nucleic acid binding"/>
    <property type="evidence" value="ECO:0007669"/>
    <property type="project" value="InterPro"/>
</dbReference>
<evidence type="ECO:0000256" key="4">
    <source>
        <dbReference type="ARBA" id="ARBA00022801"/>
    </source>
</evidence>
<evidence type="ECO:0000259" key="11">
    <source>
        <dbReference type="Pfam" id="PF01612"/>
    </source>
</evidence>
<dbReference type="GO" id="GO:0046872">
    <property type="term" value="F:metal ion binding"/>
    <property type="evidence" value="ECO:0007669"/>
    <property type="project" value="UniProtKB-KW"/>
</dbReference>
<keyword evidence="2" id="KW-0540">Nuclease</keyword>
<keyword evidence="3" id="KW-0479">Metal-binding</keyword>
<dbReference type="GO" id="GO:0008408">
    <property type="term" value="F:3'-5' exonuclease activity"/>
    <property type="evidence" value="ECO:0007669"/>
    <property type="project" value="InterPro"/>
</dbReference>
<evidence type="ECO:0000313" key="12">
    <source>
        <dbReference type="EMBL" id="ONM18990.1"/>
    </source>
</evidence>
<evidence type="ECO:0000256" key="7">
    <source>
        <dbReference type="ARBA" id="ARBA00023242"/>
    </source>
</evidence>
<accession>A0A1D6EFN0</accession>
<dbReference type="InterPro" id="IPR051132">
    <property type="entry name" value="3-5_Exonuclease_domain"/>
</dbReference>
<sequence length="234" mass="26045">MAMHPVAGAGAPPASSVHGNVEYDDFHWDDAAEAELQAFEAAYASASASAKRRRLPDWTSPSPSPSYHLHRSQNPVSSGSTPSWTLTPHTPQDNVRARRQQISFSGKIVYCRTPTEAEKAATDILLKIERMKTPGQVSLGFDLEWRPFPRRGEPPCKVAVMQLCMEKTLCYVLHIAHSGLPKPSNIRMGNWEADVLSKQQLQYAATDAYISWYLYEALQTLPDYTIEAESVKAQ</sequence>
<comment type="subcellular location">
    <subcellularLocation>
        <location evidence="1">Nucleus</location>
    </subcellularLocation>
</comment>
<keyword evidence="5 12" id="KW-0269">Exonuclease</keyword>
<dbReference type="PANTHER" id="PTHR13620">
    <property type="entry name" value="3-5 EXONUCLEASE"/>
    <property type="match status" value="1"/>
</dbReference>
<keyword evidence="4" id="KW-0378">Hydrolase</keyword>
<keyword evidence="6" id="KW-0460">Magnesium</keyword>
<dbReference type="AlphaFoldDB" id="A0A1D6EFN0"/>
<reference evidence="12" key="1">
    <citation type="submission" date="2015-12" db="EMBL/GenBank/DDBJ databases">
        <title>Update maize B73 reference genome by single molecule sequencing technologies.</title>
        <authorList>
            <consortium name="Maize Genome Sequencing Project"/>
            <person name="Ware D."/>
        </authorList>
    </citation>
    <scope>NUCLEOTIDE SEQUENCE [LARGE SCALE GENOMIC DNA]</scope>
    <source>
        <tissue evidence="12">Seedling</tissue>
    </source>
</reference>
<evidence type="ECO:0000256" key="6">
    <source>
        <dbReference type="ARBA" id="ARBA00022842"/>
    </source>
</evidence>
<evidence type="ECO:0000256" key="2">
    <source>
        <dbReference type="ARBA" id="ARBA00022722"/>
    </source>
</evidence>
<feature type="compositionally biased region" description="Polar residues" evidence="10">
    <location>
        <begin position="72"/>
        <end position="93"/>
    </location>
</feature>
<feature type="domain" description="3'-5' exonuclease" evidence="11">
    <location>
        <begin position="187"/>
        <end position="220"/>
    </location>
</feature>
<evidence type="ECO:0000256" key="5">
    <source>
        <dbReference type="ARBA" id="ARBA00022839"/>
    </source>
</evidence>
<evidence type="ECO:0000256" key="8">
    <source>
        <dbReference type="ARBA" id="ARBA00040531"/>
    </source>
</evidence>
<dbReference type="GO" id="GO:0005634">
    <property type="term" value="C:nucleus"/>
    <property type="evidence" value="ECO:0007669"/>
    <property type="project" value="UniProtKB-SubCell"/>
</dbReference>
<keyword evidence="7" id="KW-0539">Nucleus</keyword>